<dbReference type="Proteomes" id="UP000043437">
    <property type="component" value="Unassembled WGS sequence"/>
</dbReference>
<dbReference type="Pfam" id="PF05686">
    <property type="entry name" value="Glyco_transf_90"/>
    <property type="match status" value="1"/>
</dbReference>
<keyword evidence="7" id="KW-1185">Reference proteome</keyword>
<dbReference type="OrthoDB" id="767964at2"/>
<gene>
    <name evidence="3" type="ORF">HAL011_08590</name>
    <name evidence="4" type="ORF">HAL013_03360</name>
    <name evidence="6" type="ORF">HAL07_12730</name>
    <name evidence="5" type="ORF">HAL09_08190</name>
</gene>
<dbReference type="Proteomes" id="UP000045175">
    <property type="component" value="Unassembled WGS sequence"/>
</dbReference>
<keyword evidence="1" id="KW-0808">Transferase</keyword>
<protein>
    <submittedName>
        <fullName evidence="6">Lipopolysaccharide core biosynthesis protein LpsA</fullName>
    </submittedName>
    <submittedName>
        <fullName evidence="4">LpsA protein</fullName>
    </submittedName>
</protein>
<evidence type="ECO:0000313" key="5">
    <source>
        <dbReference type="EMBL" id="CRF44244.1"/>
    </source>
</evidence>
<reference evidence="8 9" key="2">
    <citation type="submission" date="2014-12" db="EMBL/GenBank/DDBJ databases">
        <authorList>
            <person name="Jaenicke S."/>
        </authorList>
    </citation>
    <scope>NUCLEOTIDE SEQUENCE [LARGE SCALE GENOMIC DNA]</scope>
</reference>
<proteinExistence type="predicted"/>
<evidence type="ECO:0000313" key="7">
    <source>
        <dbReference type="Proteomes" id="UP000038622"/>
    </source>
</evidence>
<evidence type="ECO:0000259" key="2">
    <source>
        <dbReference type="SMART" id="SM00672"/>
    </source>
</evidence>
<sequence length="328" mass="37970">MRTKQSAFFYNLKSLALCLQPLLPGQKGRIKRRLAQLASLPLSSLESIKDRVNKACALPPHQSVQNPPLGLFKGLSLGSRYFYDFMAYFRFFDQSLRYQLEYGDVNYNLLTPTLCKSRPIPQIPHSNNVLLPLDKRRHFKHIFPPCPMPFEAKQNKLFFRGACFQPHRLDFLKHYFKHPLMDLGHVGALTPALSPFSKPRASIAQHLEHKFILSLEGFDVASNLKWILSSNSVAMMPPPKFESFFLESQLVPYIHYIPLKPDYSDTPAQIEFFSARPKDCLEMICHANTYVKSFLTPLEEWTAFLVLRKYFYYTGQVEPLEIEKALFN</sequence>
<feature type="domain" description="Glycosyl transferase CAP10" evidence="2">
    <location>
        <begin position="91"/>
        <end position="301"/>
    </location>
</feature>
<evidence type="ECO:0000313" key="9">
    <source>
        <dbReference type="Proteomes" id="UP000043437"/>
    </source>
</evidence>
<dbReference type="EMBL" id="CDMG01000009">
    <property type="protein sequence ID" value="CRF52808.1"/>
    <property type="molecule type" value="Genomic_DNA"/>
</dbReference>
<reference evidence="4" key="1">
    <citation type="submission" date="2014-12" db="EMBL/GenBank/DDBJ databases">
        <title>Whole genome sequences of four Staphylococcus schleiferi canine isolates.</title>
        <authorList>
            <person name="Misic A.M."/>
            <person name="Cain C."/>
            <person name="Morris D.O."/>
            <person name="Rankin S."/>
            <person name="Beiting D."/>
        </authorList>
    </citation>
    <scope>NUCLEOTIDE SEQUENCE</scope>
    <source>
        <strain evidence="3">ASB11</strain>
        <strain evidence="4">ASB13</strain>
        <strain evidence="6">ASB7</strain>
        <strain evidence="5">ASB9</strain>
    </source>
</reference>
<dbReference type="GeneID" id="82132207"/>
<dbReference type="AlphaFoldDB" id="A0A0K2X4P2"/>
<organism evidence="4 10">
    <name type="scientific">Helicobacter ailurogastricus</name>
    <dbReference type="NCBI Taxonomy" id="1578720"/>
    <lineage>
        <taxon>Bacteria</taxon>
        <taxon>Pseudomonadati</taxon>
        <taxon>Campylobacterota</taxon>
        <taxon>Epsilonproteobacteria</taxon>
        <taxon>Campylobacterales</taxon>
        <taxon>Helicobacteraceae</taxon>
        <taxon>Helicobacter</taxon>
    </lineage>
</organism>
<dbReference type="EMBL" id="CDMH01000016">
    <property type="protein sequence ID" value="CRF42175.1"/>
    <property type="molecule type" value="Genomic_DNA"/>
</dbReference>
<dbReference type="InterPro" id="IPR051091">
    <property type="entry name" value="O-Glucosyltr/Glycosyltrsf_90"/>
</dbReference>
<dbReference type="SMART" id="SM00672">
    <property type="entry name" value="CAP10"/>
    <property type="match status" value="1"/>
</dbReference>
<dbReference type="RefSeq" id="WP_053940838.1">
    <property type="nucleotide sequence ID" value="NZ_CDMG01000009.1"/>
</dbReference>
<dbReference type="EMBL" id="CDML01000028">
    <property type="protein sequence ID" value="CRF41079.1"/>
    <property type="molecule type" value="Genomic_DNA"/>
</dbReference>
<dbReference type="GO" id="GO:0016740">
    <property type="term" value="F:transferase activity"/>
    <property type="evidence" value="ECO:0007669"/>
    <property type="project" value="UniProtKB-KW"/>
</dbReference>
<evidence type="ECO:0000313" key="8">
    <source>
        <dbReference type="Proteomes" id="UP000041394"/>
    </source>
</evidence>
<dbReference type="InterPro" id="IPR006598">
    <property type="entry name" value="CAP10"/>
</dbReference>
<dbReference type="Proteomes" id="UP000041394">
    <property type="component" value="Unassembled WGS sequence"/>
</dbReference>
<evidence type="ECO:0000313" key="4">
    <source>
        <dbReference type="EMBL" id="CRF42175.1"/>
    </source>
</evidence>
<evidence type="ECO:0000313" key="3">
    <source>
        <dbReference type="EMBL" id="CRF41079.1"/>
    </source>
</evidence>
<reference evidence="7" key="3">
    <citation type="submission" date="2014-12" db="EMBL/GenBank/DDBJ databases">
        <authorList>
            <person name="Smet A."/>
        </authorList>
    </citation>
    <scope>NUCLEOTIDE SEQUENCE [LARGE SCALE GENOMIC DNA]</scope>
</reference>
<dbReference type="EMBL" id="CDMN01000033">
    <property type="protein sequence ID" value="CRF44244.1"/>
    <property type="molecule type" value="Genomic_DNA"/>
</dbReference>
<evidence type="ECO:0000313" key="6">
    <source>
        <dbReference type="EMBL" id="CRF52808.1"/>
    </source>
</evidence>
<dbReference type="Proteomes" id="UP000038622">
    <property type="component" value="Unassembled WGS sequence"/>
</dbReference>
<dbReference type="PANTHER" id="PTHR12203">
    <property type="entry name" value="KDEL LYS-ASP-GLU-LEU CONTAINING - RELATED"/>
    <property type="match status" value="1"/>
</dbReference>
<accession>A0A0K2X4P2</accession>
<evidence type="ECO:0000313" key="10">
    <source>
        <dbReference type="Proteomes" id="UP000045175"/>
    </source>
</evidence>
<dbReference type="STRING" id="1578720.HAL011_08590"/>
<dbReference type="PANTHER" id="PTHR12203:SF35">
    <property type="entry name" value="PROTEIN O-GLUCOSYLTRANSFERASE 1"/>
    <property type="match status" value="1"/>
</dbReference>
<evidence type="ECO:0000256" key="1">
    <source>
        <dbReference type="ARBA" id="ARBA00022679"/>
    </source>
</evidence>
<name>A0A0K2X4P2_9HELI</name>